<organism evidence="2 3">
    <name type="scientific">Desulfosporosinus youngiae DSM 17734</name>
    <dbReference type="NCBI Taxonomy" id="768710"/>
    <lineage>
        <taxon>Bacteria</taxon>
        <taxon>Bacillati</taxon>
        <taxon>Bacillota</taxon>
        <taxon>Clostridia</taxon>
        <taxon>Eubacteriales</taxon>
        <taxon>Desulfitobacteriaceae</taxon>
        <taxon>Desulfosporosinus</taxon>
    </lineage>
</organism>
<keyword evidence="1" id="KW-1133">Transmembrane helix</keyword>
<dbReference type="STRING" id="768710.DesyoDRAFT_2083"/>
<dbReference type="NCBIfam" id="NF038403">
    <property type="entry name" value="perm_prefix_1"/>
    <property type="match status" value="1"/>
</dbReference>
<feature type="transmembrane region" description="Helical" evidence="1">
    <location>
        <begin position="77"/>
        <end position="94"/>
    </location>
</feature>
<proteinExistence type="predicted"/>
<dbReference type="HOGENOM" id="CLU_1041022_0_0_9"/>
<feature type="transmembrane region" description="Helical" evidence="1">
    <location>
        <begin position="237"/>
        <end position="258"/>
    </location>
</feature>
<name>H5XU81_9FIRM</name>
<dbReference type="OrthoDB" id="9802195at2"/>
<evidence type="ECO:0000313" key="3">
    <source>
        <dbReference type="Proteomes" id="UP000005104"/>
    </source>
</evidence>
<dbReference type="eggNOG" id="COG0772">
    <property type="taxonomic scope" value="Bacteria"/>
</dbReference>
<keyword evidence="1" id="KW-0812">Transmembrane</keyword>
<evidence type="ECO:0000313" key="2">
    <source>
        <dbReference type="EMBL" id="EHQ89177.1"/>
    </source>
</evidence>
<dbReference type="InterPro" id="IPR047928">
    <property type="entry name" value="Perm_prefix_1"/>
</dbReference>
<feature type="transmembrane region" description="Helical" evidence="1">
    <location>
        <begin position="147"/>
        <end position="162"/>
    </location>
</feature>
<protein>
    <submittedName>
        <fullName evidence="2">Ribonuclease BN-like family</fullName>
    </submittedName>
</protein>
<gene>
    <name evidence="2" type="ORF">DesyoDRAFT_2083</name>
</gene>
<accession>H5XU81</accession>
<dbReference type="AlphaFoldDB" id="H5XU81"/>
<keyword evidence="3" id="KW-1185">Reference proteome</keyword>
<feature type="transmembrane region" description="Helical" evidence="1">
    <location>
        <begin position="122"/>
        <end position="140"/>
    </location>
</feature>
<dbReference type="EMBL" id="CM001441">
    <property type="protein sequence ID" value="EHQ89177.1"/>
    <property type="molecule type" value="Genomic_DNA"/>
</dbReference>
<evidence type="ECO:0000256" key="1">
    <source>
        <dbReference type="SAM" id="Phobius"/>
    </source>
</evidence>
<dbReference type="RefSeq" id="WP_007782569.1">
    <property type="nucleotide sequence ID" value="NZ_CM001441.1"/>
</dbReference>
<dbReference type="Proteomes" id="UP000005104">
    <property type="component" value="Chromosome"/>
</dbReference>
<keyword evidence="1" id="KW-0472">Membrane</keyword>
<feature type="transmembrane region" description="Helical" evidence="1">
    <location>
        <begin position="195"/>
        <end position="215"/>
    </location>
</feature>
<feature type="transmembrane region" description="Helical" evidence="1">
    <location>
        <begin position="168"/>
        <end position="188"/>
    </location>
</feature>
<sequence length="271" mass="29734">MKPSKITEYLEVVCRQIRWKKAQASVLEEIENHIIDQKNAFISDGLNEEEATDKAIAEMGDPIVVGEQLDRVHRPGLIGMSIGILLVLVILGTADMGNGLLRILGVGDQIVLGVTIPMLAELIYLIGVSVTISSLAAIFVPKTITRVIIWCQGFILTAIYFMEVFPRIRFALLLVVVNIISFLVVYRISRSVKTGLVSTITSFVGLFLFVVGTQINCYMYNNGVNGSYGGFENVPKALAIICIMCLVPQLSMAAFISAKNSPQPPMRQMLP</sequence>
<reference evidence="2 3" key="1">
    <citation type="submission" date="2011-11" db="EMBL/GenBank/DDBJ databases">
        <title>The Noncontiguous Finished genome of Desulfosporosinus youngiae DSM 17734.</title>
        <authorList>
            <consortium name="US DOE Joint Genome Institute (JGI-PGF)"/>
            <person name="Lucas S."/>
            <person name="Han J."/>
            <person name="Lapidus A."/>
            <person name="Cheng J.-F."/>
            <person name="Goodwin L."/>
            <person name="Pitluck S."/>
            <person name="Peters L."/>
            <person name="Ovchinnikova G."/>
            <person name="Lu M."/>
            <person name="Land M.L."/>
            <person name="Hauser L."/>
            <person name="Pester M."/>
            <person name="Spring S."/>
            <person name="Ollivier B."/>
            <person name="Rattei T."/>
            <person name="Klenk H.-P."/>
            <person name="Wagner M."/>
            <person name="Loy A."/>
            <person name="Woyke T.J."/>
        </authorList>
    </citation>
    <scope>NUCLEOTIDE SEQUENCE [LARGE SCALE GENOMIC DNA]</scope>
    <source>
        <strain evidence="2 3">DSM 17734</strain>
    </source>
</reference>